<keyword evidence="3" id="KW-1185">Reference proteome</keyword>
<sequence length="167" mass="18764">MGNIGLSLIIGISSSLVATALFILLSEFIRRVIIPWYADKIYRGVRIDGEWEATVLSGNEDAKETMEENDMFMRLSLSQKGETIKGGYTHKNINEEADEYHLEGRIRDMYFLATAIPKSNRKIDGISFLFHIDYKGSKLRMIGGVLSQGKAGEVLSHNGIGFEWKNS</sequence>
<proteinExistence type="predicted"/>
<keyword evidence="1" id="KW-0472">Membrane</keyword>
<dbReference type="EMBL" id="JACBGI020000006">
    <property type="protein sequence ID" value="MBF6057748.1"/>
    <property type="molecule type" value="Genomic_DNA"/>
</dbReference>
<evidence type="ECO:0000313" key="2">
    <source>
        <dbReference type="EMBL" id="MBF6057748.1"/>
    </source>
</evidence>
<keyword evidence="1" id="KW-1133">Transmembrane helix</keyword>
<feature type="transmembrane region" description="Helical" evidence="1">
    <location>
        <begin position="6"/>
        <end position="25"/>
    </location>
</feature>
<accession>A0ABS0BV96</accession>
<gene>
    <name evidence="2" type="ORF">H8792_005280</name>
</gene>
<evidence type="ECO:0000256" key="1">
    <source>
        <dbReference type="SAM" id="Phobius"/>
    </source>
</evidence>
<protein>
    <recommendedName>
        <fullName evidence="4">SMODS-associating 2TM beta-strand rich effector domain-containing protein</fullName>
    </recommendedName>
</protein>
<comment type="caution">
    <text evidence="2">The sequence shown here is derived from an EMBL/GenBank/DDBJ whole genome shotgun (WGS) entry which is preliminary data.</text>
</comment>
<evidence type="ECO:0008006" key="4">
    <source>
        <dbReference type="Google" id="ProtNLM"/>
    </source>
</evidence>
<dbReference type="Proteomes" id="UP001193680">
    <property type="component" value="Unassembled WGS sequence"/>
</dbReference>
<organism evidence="2 3">
    <name type="scientific">Thiomicrorhabdus heinhorstiae</name>
    <dbReference type="NCBI Taxonomy" id="2748010"/>
    <lineage>
        <taxon>Bacteria</taxon>
        <taxon>Pseudomonadati</taxon>
        <taxon>Pseudomonadota</taxon>
        <taxon>Gammaproteobacteria</taxon>
        <taxon>Thiotrichales</taxon>
        <taxon>Piscirickettsiaceae</taxon>
        <taxon>Thiomicrorhabdus</taxon>
    </lineage>
</organism>
<name>A0ABS0BV96_9GAMM</name>
<keyword evidence="1" id="KW-0812">Transmembrane</keyword>
<evidence type="ECO:0000313" key="3">
    <source>
        <dbReference type="Proteomes" id="UP001193680"/>
    </source>
</evidence>
<dbReference type="RefSeq" id="WP_185977894.1">
    <property type="nucleotide sequence ID" value="NZ_JACBGI020000006.1"/>
</dbReference>
<reference evidence="2 3" key="1">
    <citation type="submission" date="2020-11" db="EMBL/GenBank/DDBJ databases">
        <title>Sulfur oxidizing isolate from Hospital Hole Sinkhole.</title>
        <authorList>
            <person name="Scott K.M."/>
        </authorList>
    </citation>
    <scope>NUCLEOTIDE SEQUENCE [LARGE SCALE GENOMIC DNA]</scope>
    <source>
        <strain evidence="2 3">HH1</strain>
    </source>
</reference>